<dbReference type="SMART" id="SM00233">
    <property type="entry name" value="PH"/>
    <property type="match status" value="1"/>
</dbReference>
<evidence type="ECO:0000256" key="10">
    <source>
        <dbReference type="PROSITE-ProRule" id="PRU10141"/>
    </source>
</evidence>
<feature type="domain" description="PH" evidence="12">
    <location>
        <begin position="4"/>
        <end position="99"/>
    </location>
</feature>
<evidence type="ECO:0000256" key="1">
    <source>
        <dbReference type="ARBA" id="ARBA00008874"/>
    </source>
</evidence>
<dbReference type="InterPro" id="IPR001849">
    <property type="entry name" value="PH_domain"/>
</dbReference>
<dbReference type="FunCoup" id="A0A1Y1XUV8">
    <property type="interactions" value="489"/>
</dbReference>
<dbReference type="GO" id="GO:0005524">
    <property type="term" value="F:ATP binding"/>
    <property type="evidence" value="ECO:0007669"/>
    <property type="project" value="UniProtKB-UniRule"/>
</dbReference>
<feature type="compositionally biased region" description="Polar residues" evidence="11">
    <location>
        <begin position="165"/>
        <end position="177"/>
    </location>
</feature>
<dbReference type="SUPFAM" id="SSF50729">
    <property type="entry name" value="PH domain-like"/>
    <property type="match status" value="1"/>
</dbReference>
<dbReference type="OrthoDB" id="248923at2759"/>
<dbReference type="GO" id="GO:0004674">
    <property type="term" value="F:protein serine/threonine kinase activity"/>
    <property type="evidence" value="ECO:0007669"/>
    <property type="project" value="UniProtKB-KW"/>
</dbReference>
<dbReference type="InterPro" id="IPR011009">
    <property type="entry name" value="Kinase-like_dom_sf"/>
</dbReference>
<dbReference type="PROSITE" id="PS00107">
    <property type="entry name" value="PROTEIN_KINASE_ATP"/>
    <property type="match status" value="1"/>
</dbReference>
<dbReference type="PROSITE" id="PS50011">
    <property type="entry name" value="PROTEIN_KINASE_DOM"/>
    <property type="match status" value="1"/>
</dbReference>
<evidence type="ECO:0000256" key="4">
    <source>
        <dbReference type="ARBA" id="ARBA00022679"/>
    </source>
</evidence>
<comment type="similarity">
    <text evidence="1">Belongs to the protein kinase superfamily. STE Ser/Thr protein kinase family. STE20 subfamily.</text>
</comment>
<dbReference type="Gene3D" id="2.30.29.30">
    <property type="entry name" value="Pleckstrin-homology domain (PH domain)/Phosphotyrosine-binding domain (PTB)"/>
    <property type="match status" value="1"/>
</dbReference>
<dbReference type="PROSITE" id="PS50108">
    <property type="entry name" value="CRIB"/>
    <property type="match status" value="1"/>
</dbReference>
<dbReference type="EC" id="2.7.11.1" evidence="2"/>
<evidence type="ECO:0000259" key="14">
    <source>
        <dbReference type="PROSITE" id="PS50108"/>
    </source>
</evidence>
<evidence type="ECO:0000256" key="3">
    <source>
        <dbReference type="ARBA" id="ARBA00022527"/>
    </source>
</evidence>
<evidence type="ECO:0000256" key="11">
    <source>
        <dbReference type="SAM" id="MobiDB-lite"/>
    </source>
</evidence>
<dbReference type="SMART" id="SM00220">
    <property type="entry name" value="S_TKc"/>
    <property type="match status" value="1"/>
</dbReference>
<dbReference type="FunFam" id="1.10.510.10:FF:000139">
    <property type="entry name" value="Non-specific serine/threonine protein kinase"/>
    <property type="match status" value="1"/>
</dbReference>
<dbReference type="Proteomes" id="UP000193498">
    <property type="component" value="Unassembled WGS sequence"/>
</dbReference>
<dbReference type="PROSITE" id="PS00108">
    <property type="entry name" value="PROTEIN_KINASE_ST"/>
    <property type="match status" value="1"/>
</dbReference>
<organism evidence="15 16">
    <name type="scientific">Basidiobolus meristosporus CBS 931.73</name>
    <dbReference type="NCBI Taxonomy" id="1314790"/>
    <lineage>
        <taxon>Eukaryota</taxon>
        <taxon>Fungi</taxon>
        <taxon>Fungi incertae sedis</taxon>
        <taxon>Zoopagomycota</taxon>
        <taxon>Entomophthoromycotina</taxon>
        <taxon>Basidiobolomycetes</taxon>
        <taxon>Basidiobolales</taxon>
        <taxon>Basidiobolaceae</taxon>
        <taxon>Basidiobolus</taxon>
    </lineage>
</organism>
<dbReference type="CDD" id="cd13279">
    <property type="entry name" value="PH_Cla4_Ste20"/>
    <property type="match status" value="1"/>
</dbReference>
<dbReference type="SMART" id="SM00285">
    <property type="entry name" value="PBD"/>
    <property type="match status" value="1"/>
</dbReference>
<dbReference type="InterPro" id="IPR011993">
    <property type="entry name" value="PH-like_dom_sf"/>
</dbReference>
<feature type="binding site" evidence="10">
    <location>
        <position position="337"/>
    </location>
    <ligand>
        <name>ATP</name>
        <dbReference type="ChEBI" id="CHEBI:30616"/>
    </ligand>
</feature>
<name>A0A1Y1XUV8_9FUNG</name>
<evidence type="ECO:0000256" key="7">
    <source>
        <dbReference type="ARBA" id="ARBA00022840"/>
    </source>
</evidence>
<proteinExistence type="inferred from homology"/>
<dbReference type="Pfam" id="PF00069">
    <property type="entry name" value="Pkinase"/>
    <property type="match status" value="1"/>
</dbReference>
<protein>
    <recommendedName>
        <fullName evidence="2">non-specific serine/threonine protein kinase</fullName>
        <ecNumber evidence="2">2.7.11.1</ecNumber>
    </recommendedName>
</protein>
<evidence type="ECO:0000256" key="9">
    <source>
        <dbReference type="ARBA" id="ARBA00048679"/>
    </source>
</evidence>
<dbReference type="Gene3D" id="1.10.510.10">
    <property type="entry name" value="Transferase(Phosphotransferase) domain 1"/>
    <property type="match status" value="1"/>
</dbReference>
<comment type="catalytic activity">
    <reaction evidence="9">
        <text>L-seryl-[protein] + ATP = O-phospho-L-seryl-[protein] + ADP + H(+)</text>
        <dbReference type="Rhea" id="RHEA:17989"/>
        <dbReference type="Rhea" id="RHEA-COMP:9863"/>
        <dbReference type="Rhea" id="RHEA-COMP:11604"/>
        <dbReference type="ChEBI" id="CHEBI:15378"/>
        <dbReference type="ChEBI" id="CHEBI:29999"/>
        <dbReference type="ChEBI" id="CHEBI:30616"/>
        <dbReference type="ChEBI" id="CHEBI:83421"/>
        <dbReference type="ChEBI" id="CHEBI:456216"/>
        <dbReference type="EC" id="2.7.11.1"/>
    </reaction>
</comment>
<evidence type="ECO:0000256" key="8">
    <source>
        <dbReference type="ARBA" id="ARBA00047899"/>
    </source>
</evidence>
<dbReference type="SUPFAM" id="SSF56112">
    <property type="entry name" value="Protein kinase-like (PK-like)"/>
    <property type="match status" value="1"/>
</dbReference>
<dbReference type="GO" id="GO:0106310">
    <property type="term" value="F:protein serine kinase activity"/>
    <property type="evidence" value="ECO:0007669"/>
    <property type="project" value="RHEA"/>
</dbReference>
<keyword evidence="16" id="KW-1185">Reference proteome</keyword>
<evidence type="ECO:0000313" key="15">
    <source>
        <dbReference type="EMBL" id="ORX89503.1"/>
    </source>
</evidence>
<dbReference type="Pfam" id="PF00169">
    <property type="entry name" value="PH"/>
    <property type="match status" value="1"/>
</dbReference>
<keyword evidence="7 10" id="KW-0067">ATP-binding</keyword>
<keyword evidence="3" id="KW-0723">Serine/threonine-protein kinase</keyword>
<evidence type="ECO:0000256" key="5">
    <source>
        <dbReference type="ARBA" id="ARBA00022741"/>
    </source>
</evidence>
<evidence type="ECO:0000259" key="12">
    <source>
        <dbReference type="PROSITE" id="PS50003"/>
    </source>
</evidence>
<evidence type="ECO:0000313" key="16">
    <source>
        <dbReference type="Proteomes" id="UP000193498"/>
    </source>
</evidence>
<keyword evidence="5 10" id="KW-0547">Nucleotide-binding</keyword>
<dbReference type="Gene3D" id="3.90.810.10">
    <property type="entry name" value="CRIB domain"/>
    <property type="match status" value="1"/>
</dbReference>
<gene>
    <name evidence="15" type="ORF">K493DRAFT_326180</name>
</gene>
<dbReference type="InterPro" id="IPR051931">
    <property type="entry name" value="PAK3-like"/>
</dbReference>
<sequence length="580" mass="65438">MSTVPLKKGYLTVKEEGIRAWLWSRRYMVLWERSLTFHKNEETPSPLGLIFMKEIEGLSRNELKPYSFEIVTRDKTYYLACRNDEELYSWMDAIYSYSPLMTVSNPTNFQHQFHVGFDSVTGAFTGLPDEWTRLLASSAITKEDYSKNPQAVLDVLEFYTENQKETQVGRATSSSKATGAIGPPGNRQPAPNRLPTAPNNNKMNGYPTPPSSFSKPPTDMGNVQMHRPSPNPNPKPIPIKQLPIRQPPQNLVPKPIPVRQNPQAITRDDVDIKPKAKLKDQRLSTMTEPQIMERLKSIVSRGDPTSIYAKIKKIGQGASGSVYVARSLSSNQKVAIKQMDLGHQPRKELIVNEILVMKEAQHPNIVNFLDSFLINYSELWVVMEFMEGGALTDVIENNALTEKHIATICLETCKGLYHLHSQNIIHRDIKSDNVLLDAQGNVKITDFGFCAKLTEHKNKRATMVGTPYWMAPEVVKQKEYGEKVDIWSLGIMAIEMIENEPPYLDEEPLKALYLIATNGTPTLKKPELLSHELKSFLAECLCVDVKSRADSAELLRHDFLRKAGPLSHLASLLAFRNANP</sequence>
<dbReference type="EMBL" id="MCFE01000441">
    <property type="protein sequence ID" value="ORX89503.1"/>
    <property type="molecule type" value="Genomic_DNA"/>
</dbReference>
<keyword evidence="4" id="KW-0808">Transferase</keyword>
<evidence type="ECO:0000259" key="13">
    <source>
        <dbReference type="PROSITE" id="PS50011"/>
    </source>
</evidence>
<dbReference type="AlphaFoldDB" id="A0A1Y1XUV8"/>
<dbReference type="Pfam" id="PF00786">
    <property type="entry name" value="PBD"/>
    <property type="match status" value="1"/>
</dbReference>
<dbReference type="FunFam" id="3.90.810.10:FF:000005">
    <property type="entry name" value="Non-specific serine/threonine protein kinase"/>
    <property type="match status" value="1"/>
</dbReference>
<dbReference type="PANTHER" id="PTHR45832">
    <property type="entry name" value="SERINE/THREONINE-PROTEIN KINASE SAMKA-RELATED-RELATED"/>
    <property type="match status" value="1"/>
</dbReference>
<evidence type="ECO:0000256" key="6">
    <source>
        <dbReference type="ARBA" id="ARBA00022777"/>
    </source>
</evidence>
<dbReference type="PANTHER" id="PTHR45832:SF22">
    <property type="entry name" value="SERINE_THREONINE-PROTEIN KINASE SAMKA-RELATED"/>
    <property type="match status" value="1"/>
</dbReference>
<dbReference type="InterPro" id="IPR017441">
    <property type="entry name" value="Protein_kinase_ATP_BS"/>
</dbReference>
<dbReference type="InterPro" id="IPR033923">
    <property type="entry name" value="PAK_BD"/>
</dbReference>
<reference evidence="15 16" key="1">
    <citation type="submission" date="2016-07" db="EMBL/GenBank/DDBJ databases">
        <title>Pervasive Adenine N6-methylation of Active Genes in Fungi.</title>
        <authorList>
            <consortium name="DOE Joint Genome Institute"/>
            <person name="Mondo S.J."/>
            <person name="Dannebaum R.O."/>
            <person name="Kuo R.C."/>
            <person name="Labutti K."/>
            <person name="Haridas S."/>
            <person name="Kuo A."/>
            <person name="Salamov A."/>
            <person name="Ahrendt S.R."/>
            <person name="Lipzen A."/>
            <person name="Sullivan W."/>
            <person name="Andreopoulos W.B."/>
            <person name="Clum A."/>
            <person name="Lindquist E."/>
            <person name="Daum C."/>
            <person name="Ramamoorthy G.K."/>
            <person name="Gryganskyi A."/>
            <person name="Culley D."/>
            <person name="Magnuson J.K."/>
            <person name="James T.Y."/>
            <person name="O'Malley M.A."/>
            <person name="Stajich J.E."/>
            <person name="Spatafora J.W."/>
            <person name="Visel A."/>
            <person name="Grigoriev I.V."/>
        </authorList>
    </citation>
    <scope>NUCLEOTIDE SEQUENCE [LARGE SCALE GENOMIC DNA]</scope>
    <source>
        <strain evidence="15 16">CBS 931.73</strain>
    </source>
</reference>
<dbReference type="Gene3D" id="3.30.200.20">
    <property type="entry name" value="Phosphorylase Kinase, domain 1"/>
    <property type="match status" value="1"/>
</dbReference>
<dbReference type="PROSITE" id="PS50003">
    <property type="entry name" value="PH_DOMAIN"/>
    <property type="match status" value="1"/>
</dbReference>
<dbReference type="FunFam" id="3.30.200.20:FF:000705">
    <property type="entry name" value="Non-specific serine/threonine protein kinase"/>
    <property type="match status" value="1"/>
</dbReference>
<comment type="caution">
    <text evidence="15">The sequence shown here is derived from an EMBL/GenBank/DDBJ whole genome shotgun (WGS) entry which is preliminary data.</text>
</comment>
<dbReference type="InterPro" id="IPR000095">
    <property type="entry name" value="CRIB_dom"/>
</dbReference>
<feature type="domain" description="Protein kinase" evidence="13">
    <location>
        <begin position="308"/>
        <end position="560"/>
    </location>
</feature>
<feature type="region of interest" description="Disordered" evidence="11">
    <location>
        <begin position="164"/>
        <end position="238"/>
    </location>
</feature>
<feature type="domain" description="CRIB" evidence="14">
    <location>
        <begin position="103"/>
        <end position="116"/>
    </location>
</feature>
<dbReference type="STRING" id="1314790.A0A1Y1XUV8"/>
<comment type="catalytic activity">
    <reaction evidence="8">
        <text>L-threonyl-[protein] + ATP = O-phospho-L-threonyl-[protein] + ADP + H(+)</text>
        <dbReference type="Rhea" id="RHEA:46608"/>
        <dbReference type="Rhea" id="RHEA-COMP:11060"/>
        <dbReference type="Rhea" id="RHEA-COMP:11605"/>
        <dbReference type="ChEBI" id="CHEBI:15378"/>
        <dbReference type="ChEBI" id="CHEBI:30013"/>
        <dbReference type="ChEBI" id="CHEBI:30616"/>
        <dbReference type="ChEBI" id="CHEBI:61977"/>
        <dbReference type="ChEBI" id="CHEBI:456216"/>
        <dbReference type="EC" id="2.7.11.1"/>
    </reaction>
</comment>
<evidence type="ECO:0000256" key="2">
    <source>
        <dbReference type="ARBA" id="ARBA00012513"/>
    </source>
</evidence>
<dbReference type="InterPro" id="IPR008271">
    <property type="entry name" value="Ser/Thr_kinase_AS"/>
</dbReference>
<keyword evidence="6 15" id="KW-0418">Kinase</keyword>
<dbReference type="CDD" id="cd06614">
    <property type="entry name" value="STKc_PAK"/>
    <property type="match status" value="1"/>
</dbReference>
<dbReference type="InParanoid" id="A0A1Y1XUV8"/>
<dbReference type="CDD" id="cd01093">
    <property type="entry name" value="CRIB_PAK_like"/>
    <property type="match status" value="1"/>
</dbReference>
<accession>A0A1Y1XUV8</accession>
<dbReference type="InterPro" id="IPR036936">
    <property type="entry name" value="CRIB_dom_sf"/>
</dbReference>
<dbReference type="InterPro" id="IPR000719">
    <property type="entry name" value="Prot_kinase_dom"/>
</dbReference>